<evidence type="ECO:0000256" key="12">
    <source>
        <dbReference type="HAMAP-Rule" id="MF_00418"/>
    </source>
</evidence>
<evidence type="ECO:0000256" key="7">
    <source>
        <dbReference type="ARBA" id="ARBA00022915"/>
    </source>
</evidence>
<dbReference type="UniPathway" id="UPA00034">
    <property type="reaction ID" value="UER00017"/>
</dbReference>
<dbReference type="STRING" id="411945.GA0061102_1004133"/>
<comment type="function">
    <text evidence="1 12">Catalyzes the condensation of (S)-aspartate-beta-semialdehyde [(S)-ASA] and pyruvate to 4-hydroxy-tetrahydrodipicolinate (HTPA).</text>
</comment>
<evidence type="ECO:0000256" key="13">
    <source>
        <dbReference type="PIRNR" id="PIRNR001365"/>
    </source>
</evidence>
<evidence type="ECO:0000256" key="8">
    <source>
        <dbReference type="ARBA" id="ARBA00023154"/>
    </source>
</evidence>
<comment type="caution">
    <text evidence="12">Lacks conserved residue(s) required for the propagation of feature annotation.</text>
</comment>
<evidence type="ECO:0000256" key="4">
    <source>
        <dbReference type="ARBA" id="ARBA00012086"/>
    </source>
</evidence>
<proteinExistence type="inferred from homology"/>
<reference evidence="16" key="1">
    <citation type="submission" date="2016-08" db="EMBL/GenBank/DDBJ databases">
        <authorList>
            <person name="Varghese N."/>
            <person name="Submissions Spin"/>
        </authorList>
    </citation>
    <scope>NUCLEOTIDE SEQUENCE [LARGE SCALE GENOMIC DNA]</scope>
    <source>
        <strain evidence="16">HAMBI 2971</strain>
    </source>
</reference>
<keyword evidence="6 12" id="KW-0028">Amino-acid biosynthesis</keyword>
<dbReference type="GO" id="GO:0019877">
    <property type="term" value="P:diaminopimelate biosynthetic process"/>
    <property type="evidence" value="ECO:0007669"/>
    <property type="project" value="UniProtKB-UniRule"/>
</dbReference>
<evidence type="ECO:0000256" key="6">
    <source>
        <dbReference type="ARBA" id="ARBA00022605"/>
    </source>
</evidence>
<evidence type="ECO:0000256" key="11">
    <source>
        <dbReference type="ARBA" id="ARBA00047836"/>
    </source>
</evidence>
<dbReference type="InterPro" id="IPR005263">
    <property type="entry name" value="DapA"/>
</dbReference>
<evidence type="ECO:0000256" key="9">
    <source>
        <dbReference type="ARBA" id="ARBA00023239"/>
    </source>
</evidence>
<dbReference type="RefSeq" id="WP_092844969.1">
    <property type="nucleotide sequence ID" value="NZ_FMAH01000004.1"/>
</dbReference>
<dbReference type="PRINTS" id="PR00146">
    <property type="entry name" value="DHPICSNTHASE"/>
</dbReference>
<protein>
    <recommendedName>
        <fullName evidence="4 12">4-hydroxy-tetrahydrodipicolinate synthase</fullName>
        <shortName evidence="12">HTPA synthase</shortName>
        <ecNumber evidence="4 12">4.3.3.7</ecNumber>
    </recommendedName>
</protein>
<evidence type="ECO:0000256" key="5">
    <source>
        <dbReference type="ARBA" id="ARBA00022490"/>
    </source>
</evidence>
<comment type="similarity">
    <text evidence="3 12 13">Belongs to the DapA family.</text>
</comment>
<dbReference type="InterPro" id="IPR013785">
    <property type="entry name" value="Aldolase_TIM"/>
</dbReference>
<keyword evidence="9 12" id="KW-0456">Lyase</keyword>
<dbReference type="GO" id="GO:0009089">
    <property type="term" value="P:lysine biosynthetic process via diaminopimelate"/>
    <property type="evidence" value="ECO:0007669"/>
    <property type="project" value="UniProtKB-UniRule"/>
</dbReference>
<dbReference type="InterPro" id="IPR002220">
    <property type="entry name" value="DapA-like"/>
</dbReference>
<keyword evidence="7 12" id="KW-0220">Diaminopimelate biosynthesis</keyword>
<evidence type="ECO:0000256" key="10">
    <source>
        <dbReference type="ARBA" id="ARBA00023270"/>
    </source>
</evidence>
<dbReference type="PANTHER" id="PTHR12128">
    <property type="entry name" value="DIHYDRODIPICOLINATE SYNTHASE"/>
    <property type="match status" value="1"/>
</dbReference>
<dbReference type="SMART" id="SM01130">
    <property type="entry name" value="DHDPS"/>
    <property type="match status" value="1"/>
</dbReference>
<keyword evidence="5 12" id="KW-0963">Cytoplasm</keyword>
<dbReference type="HAMAP" id="MF_00418">
    <property type="entry name" value="DapA"/>
    <property type="match status" value="1"/>
</dbReference>
<evidence type="ECO:0000256" key="1">
    <source>
        <dbReference type="ARBA" id="ARBA00003294"/>
    </source>
</evidence>
<sequence length="313" mass="33354">MGKPGLKRRIGGAITAFVTPFRDGALDAVDLMAHVERQLLYGVDGLLACSLTGEGPTLTEAERARIIEICVELSEGRTPVIVATGTNDTATTIEETLQAQRLGADAALVTVPYYSKPTQKGVVHHFEQIAARTGTPLIIHNQPSHTAIDLAPATIARLAEIPGIVGIVDGSGDLRCIDLWRSLLPEWFGLYTSSDTSSLAFTAAGGHGCFSNAANIVPRLFHSMQHSAACGHLGAALSIDERLRPLFKALARQNEPATVKHALALMKHMEPEVRLPLVGVTAETAAEIETAIAPFQFDGSGRPSSHQAFRLCL</sequence>
<keyword evidence="8 12" id="KW-0457">Lysine biosynthesis</keyword>
<dbReference type="GO" id="GO:0005737">
    <property type="term" value="C:cytoplasm"/>
    <property type="evidence" value="ECO:0007669"/>
    <property type="project" value="UniProtKB-SubCell"/>
</dbReference>
<dbReference type="EC" id="4.3.3.7" evidence="4 12"/>
<comment type="subcellular location">
    <subcellularLocation>
        <location evidence="12">Cytoplasm</location>
    </subcellularLocation>
</comment>
<dbReference type="PIRSF" id="PIRSF001365">
    <property type="entry name" value="DHDPS"/>
    <property type="match status" value="1"/>
</dbReference>
<feature type="binding site" evidence="12 14">
    <location>
        <position position="52"/>
    </location>
    <ligand>
        <name>pyruvate</name>
        <dbReference type="ChEBI" id="CHEBI:15361"/>
    </ligand>
</feature>
<gene>
    <name evidence="12" type="primary">dapA</name>
    <name evidence="15" type="ORF">GA0061102_1004133</name>
</gene>
<dbReference type="EMBL" id="FMAH01000004">
    <property type="protein sequence ID" value="SCB16204.1"/>
    <property type="molecule type" value="Genomic_DNA"/>
</dbReference>
<dbReference type="GO" id="GO:0008840">
    <property type="term" value="F:4-hydroxy-tetrahydrodipicolinate synthase activity"/>
    <property type="evidence" value="ECO:0007669"/>
    <property type="project" value="UniProtKB-UniRule"/>
</dbReference>
<dbReference type="Pfam" id="PF00701">
    <property type="entry name" value="DHDPS"/>
    <property type="match status" value="1"/>
</dbReference>
<dbReference type="Gene3D" id="3.20.20.70">
    <property type="entry name" value="Aldolase class I"/>
    <property type="match status" value="1"/>
</dbReference>
<dbReference type="Proteomes" id="UP000199435">
    <property type="component" value="Unassembled WGS sequence"/>
</dbReference>
<organism evidence="15 16">
    <name type="scientific">Rhizobium miluonense</name>
    <dbReference type="NCBI Taxonomy" id="411945"/>
    <lineage>
        <taxon>Bacteria</taxon>
        <taxon>Pseudomonadati</taxon>
        <taxon>Pseudomonadota</taxon>
        <taxon>Alphaproteobacteria</taxon>
        <taxon>Hyphomicrobiales</taxon>
        <taxon>Rhizobiaceae</taxon>
        <taxon>Rhizobium/Agrobacterium group</taxon>
        <taxon>Rhizobium</taxon>
    </lineage>
</organism>
<comment type="caution">
    <text evidence="12">Was originally thought to be a dihydrodipicolinate synthase (DHDPS), catalyzing the condensation of (S)-aspartate-beta-semialdehyde [(S)-ASA] and pyruvate to dihydrodipicolinate (DHDP). However, it was shown in E.coli that the product of the enzymatic reaction is not dihydrodipicolinate but in fact (4S)-4-hydroxy-2,3,4,5-tetrahydro-(2S)-dipicolinic acid (HTPA), and that the consecutive dehydration reaction leading to DHDP is not spontaneous but catalyzed by DapB.</text>
</comment>
<dbReference type="AlphaFoldDB" id="A0A1C3ULA1"/>
<evidence type="ECO:0000313" key="15">
    <source>
        <dbReference type="EMBL" id="SCB16204.1"/>
    </source>
</evidence>
<keyword evidence="16" id="KW-1185">Reference proteome</keyword>
<dbReference type="PANTHER" id="PTHR12128:SF66">
    <property type="entry name" value="4-HYDROXY-2-OXOGLUTARATE ALDOLASE, MITOCHONDRIAL"/>
    <property type="match status" value="1"/>
</dbReference>
<accession>A0A1C3ULA1</accession>
<comment type="catalytic activity">
    <reaction evidence="11 12">
        <text>L-aspartate 4-semialdehyde + pyruvate = (2S,4S)-4-hydroxy-2,3,4,5-tetrahydrodipicolinate + H2O + H(+)</text>
        <dbReference type="Rhea" id="RHEA:34171"/>
        <dbReference type="ChEBI" id="CHEBI:15361"/>
        <dbReference type="ChEBI" id="CHEBI:15377"/>
        <dbReference type="ChEBI" id="CHEBI:15378"/>
        <dbReference type="ChEBI" id="CHEBI:67139"/>
        <dbReference type="ChEBI" id="CHEBI:537519"/>
        <dbReference type="EC" id="4.3.3.7"/>
    </reaction>
</comment>
<evidence type="ECO:0000256" key="2">
    <source>
        <dbReference type="ARBA" id="ARBA00005120"/>
    </source>
</evidence>
<evidence type="ECO:0000313" key="16">
    <source>
        <dbReference type="Proteomes" id="UP000199435"/>
    </source>
</evidence>
<evidence type="ECO:0000256" key="3">
    <source>
        <dbReference type="ARBA" id="ARBA00007592"/>
    </source>
</evidence>
<feature type="site" description="Part of a proton relay during catalysis" evidence="12">
    <location>
        <position position="114"/>
    </location>
</feature>
<dbReference type="CDD" id="cd00950">
    <property type="entry name" value="DHDPS"/>
    <property type="match status" value="1"/>
</dbReference>
<dbReference type="OrthoDB" id="9782828at2"/>
<comment type="subunit">
    <text evidence="12">Homotetramer; dimer of dimers.</text>
</comment>
<name>A0A1C3ULA1_9HYPH</name>
<dbReference type="NCBIfam" id="TIGR00674">
    <property type="entry name" value="dapA"/>
    <property type="match status" value="1"/>
</dbReference>
<keyword evidence="10 12" id="KW-0704">Schiff base</keyword>
<dbReference type="SUPFAM" id="SSF51569">
    <property type="entry name" value="Aldolase"/>
    <property type="match status" value="1"/>
</dbReference>
<evidence type="ECO:0000256" key="14">
    <source>
        <dbReference type="PIRSR" id="PIRSR001365-2"/>
    </source>
</evidence>
<comment type="pathway">
    <text evidence="2 12">Amino-acid biosynthesis; L-lysine biosynthesis via DAP pathway; (S)-tetrahydrodipicolinate from L-aspartate: step 3/4.</text>
</comment>